<sequence length="110" mass="10812">MGAAGGGGGGGGGGVSRGGGGICLGTVGQRGAGGRAVAVRPLEILGVTGSSDARIRPERAVQSRHLGGLPHLDQQGVRGVGIEGNRVVDEGLPGFVRIRGGLERPSVARR</sequence>
<name>A0A3E0VT03_9MICO</name>
<dbReference type="AlphaFoldDB" id="A0A3E0VT03"/>
<comment type="caution">
    <text evidence="1">The sequence shown here is derived from an EMBL/GenBank/DDBJ whole genome shotgun (WGS) entry which is preliminary data.</text>
</comment>
<reference evidence="1 2" key="1">
    <citation type="submission" date="2017-04" db="EMBL/GenBank/DDBJ databases">
        <title>Comparative genome analysis of Subtercola boreus.</title>
        <authorList>
            <person name="Cho Y.-J."/>
            <person name="Cho A."/>
            <person name="Kim O.-S."/>
            <person name="Lee J.-I."/>
        </authorList>
    </citation>
    <scope>NUCLEOTIDE SEQUENCE [LARGE SCALE GENOMIC DNA]</scope>
    <source>
        <strain evidence="1 2">P27479</strain>
    </source>
</reference>
<gene>
    <name evidence="1" type="ORF">B7R22_15340</name>
</gene>
<accession>A0A3E0VT03</accession>
<organism evidence="1 2">
    <name type="scientific">Subtercola boreus</name>
    <dbReference type="NCBI Taxonomy" id="120213"/>
    <lineage>
        <taxon>Bacteria</taxon>
        <taxon>Bacillati</taxon>
        <taxon>Actinomycetota</taxon>
        <taxon>Actinomycetes</taxon>
        <taxon>Micrococcales</taxon>
        <taxon>Microbacteriaceae</taxon>
        <taxon>Subtercola</taxon>
    </lineage>
</organism>
<proteinExistence type="predicted"/>
<evidence type="ECO:0000313" key="2">
    <source>
        <dbReference type="Proteomes" id="UP000256541"/>
    </source>
</evidence>
<dbReference type="Proteomes" id="UP000256541">
    <property type="component" value="Unassembled WGS sequence"/>
</dbReference>
<dbReference type="EMBL" id="NBXB01000041">
    <property type="protein sequence ID" value="RFA12493.1"/>
    <property type="molecule type" value="Genomic_DNA"/>
</dbReference>
<protein>
    <submittedName>
        <fullName evidence="1">Uncharacterized protein</fullName>
    </submittedName>
</protein>
<evidence type="ECO:0000313" key="1">
    <source>
        <dbReference type="EMBL" id="RFA12493.1"/>
    </source>
</evidence>